<feature type="region of interest" description="Disordered" evidence="1">
    <location>
        <begin position="123"/>
        <end position="144"/>
    </location>
</feature>
<dbReference type="PANTHER" id="PTHR42648">
    <property type="entry name" value="TRANSPOSASE, PUTATIVE-RELATED"/>
    <property type="match status" value="1"/>
</dbReference>
<dbReference type="InterPro" id="IPR039537">
    <property type="entry name" value="Retrotran_Ty1/copia-like"/>
</dbReference>
<reference evidence="4" key="2">
    <citation type="submission" date="2022-01" db="EMBL/GenBank/DDBJ databases">
        <authorList>
            <person name="Yamashiro T."/>
            <person name="Shiraishi A."/>
            <person name="Satake H."/>
            <person name="Nakayama K."/>
        </authorList>
    </citation>
    <scope>NUCLEOTIDE SEQUENCE</scope>
</reference>
<accession>A0ABQ5G9X5</accession>
<comment type="caution">
    <text evidence="4">The sequence shown here is derived from an EMBL/GenBank/DDBJ whole genome shotgun (WGS) entry which is preliminary data.</text>
</comment>
<proteinExistence type="predicted"/>
<feature type="chain" id="PRO_5045867007" evidence="2">
    <location>
        <begin position="18"/>
        <end position="226"/>
    </location>
</feature>
<evidence type="ECO:0000256" key="1">
    <source>
        <dbReference type="SAM" id="MobiDB-lite"/>
    </source>
</evidence>
<dbReference type="Proteomes" id="UP001151760">
    <property type="component" value="Unassembled WGS sequence"/>
</dbReference>
<dbReference type="InterPro" id="IPR057670">
    <property type="entry name" value="SH3_retrovirus"/>
</dbReference>
<evidence type="ECO:0000313" key="5">
    <source>
        <dbReference type="Proteomes" id="UP001151760"/>
    </source>
</evidence>
<reference evidence="4" key="1">
    <citation type="journal article" date="2022" name="Int. J. Mol. Sci.">
        <title>Draft Genome of Tanacetum Coccineum: Genomic Comparison of Closely Related Tanacetum-Family Plants.</title>
        <authorList>
            <person name="Yamashiro T."/>
            <person name="Shiraishi A."/>
            <person name="Nakayama K."/>
            <person name="Satake H."/>
        </authorList>
    </citation>
    <scope>NUCLEOTIDE SEQUENCE</scope>
</reference>
<dbReference type="PANTHER" id="PTHR42648:SF18">
    <property type="entry name" value="RETROTRANSPOSON, UNCLASSIFIED-LIKE PROTEIN"/>
    <property type="match status" value="1"/>
</dbReference>
<evidence type="ECO:0000259" key="3">
    <source>
        <dbReference type="Pfam" id="PF25597"/>
    </source>
</evidence>
<name>A0ABQ5G9X5_9ASTR</name>
<feature type="compositionally biased region" description="Low complexity" evidence="1">
    <location>
        <begin position="212"/>
        <end position="226"/>
    </location>
</feature>
<protein>
    <submittedName>
        <fullName evidence="4">Gag-pol polyprotein</fullName>
    </submittedName>
</protein>
<dbReference type="Pfam" id="PF25597">
    <property type="entry name" value="SH3_retrovirus"/>
    <property type="match status" value="1"/>
</dbReference>
<evidence type="ECO:0000256" key="2">
    <source>
        <dbReference type="SAM" id="SignalP"/>
    </source>
</evidence>
<gene>
    <name evidence="4" type="ORF">Tco_1031241</name>
</gene>
<feature type="signal peptide" evidence="2">
    <location>
        <begin position="1"/>
        <end position="17"/>
    </location>
</feature>
<evidence type="ECO:0000313" key="4">
    <source>
        <dbReference type="EMBL" id="GJT71955.1"/>
    </source>
</evidence>
<sequence>MLSASKLPLFFWAEAIATACYTQNRSIIILTHEKMAYHIINDRKPSIKHLHIFGCTCYLTRDGENLDKMKEKGDPCILVGYSTQSKGYRVYNKRTRLIVESIHLRFDKIKEMSKEMTETFVANDTSGLVPQRQKASDYDNSDPVPQLQNVYPLADTSVPSQQELYLLFGPLYDEFFTAGTSSVNKSSSLIDNSKQQDTTPTTNIQSSTEPTTQTNVNAEENNNNQA</sequence>
<dbReference type="EMBL" id="BQNB010018211">
    <property type="protein sequence ID" value="GJT71955.1"/>
    <property type="molecule type" value="Genomic_DNA"/>
</dbReference>
<keyword evidence="5" id="KW-1185">Reference proteome</keyword>
<feature type="domain" description="Retroviral polymerase SH3-like" evidence="3">
    <location>
        <begin position="55"/>
        <end position="113"/>
    </location>
</feature>
<feature type="compositionally biased region" description="Polar residues" evidence="1">
    <location>
        <begin position="186"/>
        <end position="211"/>
    </location>
</feature>
<organism evidence="4 5">
    <name type="scientific">Tanacetum coccineum</name>
    <dbReference type="NCBI Taxonomy" id="301880"/>
    <lineage>
        <taxon>Eukaryota</taxon>
        <taxon>Viridiplantae</taxon>
        <taxon>Streptophyta</taxon>
        <taxon>Embryophyta</taxon>
        <taxon>Tracheophyta</taxon>
        <taxon>Spermatophyta</taxon>
        <taxon>Magnoliopsida</taxon>
        <taxon>eudicotyledons</taxon>
        <taxon>Gunneridae</taxon>
        <taxon>Pentapetalae</taxon>
        <taxon>asterids</taxon>
        <taxon>campanulids</taxon>
        <taxon>Asterales</taxon>
        <taxon>Asteraceae</taxon>
        <taxon>Asteroideae</taxon>
        <taxon>Anthemideae</taxon>
        <taxon>Anthemidinae</taxon>
        <taxon>Tanacetum</taxon>
    </lineage>
</organism>
<keyword evidence="2" id="KW-0732">Signal</keyword>
<feature type="region of interest" description="Disordered" evidence="1">
    <location>
        <begin position="186"/>
        <end position="226"/>
    </location>
</feature>